<evidence type="ECO:0000313" key="2">
    <source>
        <dbReference type="EMBL" id="QJE96316.1"/>
    </source>
</evidence>
<feature type="domain" description="Zinc finger CGNR" evidence="1">
    <location>
        <begin position="152"/>
        <end position="194"/>
    </location>
</feature>
<dbReference type="RefSeq" id="WP_169454717.1">
    <property type="nucleotide sequence ID" value="NZ_CP051774.1"/>
</dbReference>
<dbReference type="InterPro" id="IPR021005">
    <property type="entry name" value="Znf_CGNR"/>
</dbReference>
<dbReference type="Gene3D" id="1.10.3300.10">
    <property type="entry name" value="Jann2411-like domain"/>
    <property type="match status" value="1"/>
</dbReference>
<gene>
    <name evidence="2" type="ORF">HHL09_11145</name>
</gene>
<evidence type="ECO:0000259" key="1">
    <source>
        <dbReference type="Pfam" id="PF11706"/>
    </source>
</evidence>
<dbReference type="InterPro" id="IPR010852">
    <property type="entry name" value="ABATE"/>
</dbReference>
<organism evidence="2 3">
    <name type="scientific">Luteolibacter luteus</name>
    <dbReference type="NCBI Taxonomy" id="2728835"/>
    <lineage>
        <taxon>Bacteria</taxon>
        <taxon>Pseudomonadati</taxon>
        <taxon>Verrucomicrobiota</taxon>
        <taxon>Verrucomicrobiia</taxon>
        <taxon>Verrucomicrobiales</taxon>
        <taxon>Verrucomicrobiaceae</taxon>
        <taxon>Luteolibacter</taxon>
    </lineage>
</organism>
<dbReference type="SUPFAM" id="SSF160904">
    <property type="entry name" value="Jann2411-like"/>
    <property type="match status" value="1"/>
</dbReference>
<dbReference type="PANTHER" id="PTHR35525:SF3">
    <property type="entry name" value="BLL6575 PROTEIN"/>
    <property type="match status" value="1"/>
</dbReference>
<proteinExistence type="predicted"/>
<sequence>MSTVGPEFVFLGEHPALDFANTLYAPHGELEDQLRSWGDIVEWLRQANLSDGTALEATKAEGEAAVEAVVALRRAWAKQIEGILEEKPLRKEFLQTLNAALEKDLFSEAVVAEDGAVGLQRSESRLRGSERALAILARQIAVFLTECNHEYLRQCAGPGCVLYFYDTTKNHRRQWCSAAACGNRHKVAAFRERQAKKRTS</sequence>
<dbReference type="AlphaFoldDB" id="A0A858RGN4"/>
<keyword evidence="3" id="KW-1185">Reference proteome</keyword>
<dbReference type="InterPro" id="IPR023286">
    <property type="entry name" value="ABATE_dom_sf"/>
</dbReference>
<evidence type="ECO:0000313" key="3">
    <source>
        <dbReference type="Proteomes" id="UP000501812"/>
    </source>
</evidence>
<name>A0A858RGN4_9BACT</name>
<dbReference type="KEGG" id="luo:HHL09_11145"/>
<dbReference type="EMBL" id="CP051774">
    <property type="protein sequence ID" value="QJE96316.1"/>
    <property type="molecule type" value="Genomic_DNA"/>
</dbReference>
<dbReference type="Proteomes" id="UP000501812">
    <property type="component" value="Chromosome"/>
</dbReference>
<dbReference type="PANTHER" id="PTHR35525">
    <property type="entry name" value="BLL6575 PROTEIN"/>
    <property type="match status" value="1"/>
</dbReference>
<dbReference type="Pfam" id="PF11706">
    <property type="entry name" value="zf-CGNR"/>
    <property type="match status" value="1"/>
</dbReference>
<protein>
    <submittedName>
        <fullName evidence="2">CGNR zinc finger domain-containing protein</fullName>
    </submittedName>
</protein>
<accession>A0A858RGN4</accession>
<dbReference type="Pfam" id="PF07336">
    <property type="entry name" value="ABATE"/>
    <property type="match status" value="1"/>
</dbReference>
<reference evidence="2 3" key="1">
    <citation type="submission" date="2020-04" db="EMBL/GenBank/DDBJ databases">
        <title>Luteolibacter sp. G-1-1-1 isolated from soil.</title>
        <authorList>
            <person name="Dahal R.H."/>
        </authorList>
    </citation>
    <scope>NUCLEOTIDE SEQUENCE [LARGE SCALE GENOMIC DNA]</scope>
    <source>
        <strain evidence="2 3">G-1-1-1</strain>
    </source>
</reference>